<evidence type="ECO:0000313" key="2">
    <source>
        <dbReference type="Proteomes" id="UP000051380"/>
    </source>
</evidence>
<dbReference type="Proteomes" id="UP000051380">
    <property type="component" value="Unassembled WGS sequence"/>
</dbReference>
<protein>
    <submittedName>
        <fullName evidence="1">Uncharacterized protein</fullName>
    </submittedName>
</protein>
<sequence>MNYQSDDPQIAISALPGLTARVIRISAPTGESEDTLQRMFSTEHTPALSSSLPSNIAVHFHAGAF</sequence>
<reference evidence="1 2" key="1">
    <citation type="submission" date="2015-09" db="EMBL/GenBank/DDBJ databases">
        <title>Draft Genome Sequence of the Strain BR 3267 (Bradyrhizobium yuanmingense) recommended as inoculant for cowpea in Brazil.</title>
        <authorList>
            <person name="Simoes-Araujo J.L."/>
            <person name="Zilli J.E."/>
        </authorList>
    </citation>
    <scope>NUCLEOTIDE SEQUENCE [LARGE SCALE GENOMIC DNA]</scope>
    <source>
        <strain evidence="1 2">BR3267</strain>
    </source>
</reference>
<gene>
    <name evidence="1" type="ORF">AOQ72_10705</name>
</gene>
<accession>A0A0R3CS70</accession>
<name>A0A0R3CS70_9BRAD</name>
<proteinExistence type="predicted"/>
<organism evidence="1 2">
    <name type="scientific">Bradyrhizobium yuanmingense</name>
    <dbReference type="NCBI Taxonomy" id="108015"/>
    <lineage>
        <taxon>Bacteria</taxon>
        <taxon>Pseudomonadati</taxon>
        <taxon>Pseudomonadota</taxon>
        <taxon>Alphaproteobacteria</taxon>
        <taxon>Hyphomicrobiales</taxon>
        <taxon>Nitrobacteraceae</taxon>
        <taxon>Bradyrhizobium</taxon>
    </lineage>
</organism>
<comment type="caution">
    <text evidence="1">The sequence shown here is derived from an EMBL/GenBank/DDBJ whole genome shotgun (WGS) entry which is preliminary data.</text>
</comment>
<dbReference type="EMBL" id="LJYF01000005">
    <property type="protein sequence ID" value="KRQ00561.1"/>
    <property type="molecule type" value="Genomic_DNA"/>
</dbReference>
<dbReference type="AlphaFoldDB" id="A0A0R3CS70"/>
<evidence type="ECO:0000313" key="1">
    <source>
        <dbReference type="EMBL" id="KRQ00561.1"/>
    </source>
</evidence>